<evidence type="ECO:0000256" key="6">
    <source>
        <dbReference type="RuleBase" id="RU000382"/>
    </source>
</evidence>
<dbReference type="InterPro" id="IPR002129">
    <property type="entry name" value="PyrdxlP-dep_de-COase"/>
</dbReference>
<dbReference type="EMBL" id="CAVNYO010000011">
    <property type="protein sequence ID" value="CAK5262179.1"/>
    <property type="molecule type" value="Genomic_DNA"/>
</dbReference>
<gene>
    <name evidence="8" type="ORF">MYCIT1_LOCUS21349</name>
    <name evidence="7" type="ORF">MYCIT1_LOCUS686</name>
</gene>
<evidence type="ECO:0000256" key="1">
    <source>
        <dbReference type="ARBA" id="ARBA00001933"/>
    </source>
</evidence>
<evidence type="ECO:0000256" key="2">
    <source>
        <dbReference type="ARBA" id="ARBA00009533"/>
    </source>
</evidence>
<dbReference type="AlphaFoldDB" id="A0AAD2HGC3"/>
<dbReference type="GO" id="GO:0005737">
    <property type="term" value="C:cytoplasm"/>
    <property type="evidence" value="ECO:0007669"/>
    <property type="project" value="TreeGrafter"/>
</dbReference>
<comment type="similarity">
    <text evidence="2 6">Belongs to the group II decarboxylase family.</text>
</comment>
<evidence type="ECO:0000313" key="9">
    <source>
        <dbReference type="Proteomes" id="UP001295794"/>
    </source>
</evidence>
<comment type="caution">
    <text evidence="8">The sequence shown here is derived from an EMBL/GenBank/DDBJ whole genome shotgun (WGS) entry which is preliminary data.</text>
</comment>
<evidence type="ECO:0000313" key="8">
    <source>
        <dbReference type="EMBL" id="CAK5274265.1"/>
    </source>
</evidence>
<keyword evidence="4 6" id="KW-0456">Lyase</keyword>
<proteinExistence type="inferred from homology"/>
<dbReference type="Pfam" id="PF00282">
    <property type="entry name" value="Pyridoxal_deC"/>
    <property type="match status" value="1"/>
</dbReference>
<dbReference type="GO" id="GO:0019752">
    <property type="term" value="P:carboxylic acid metabolic process"/>
    <property type="evidence" value="ECO:0007669"/>
    <property type="project" value="InterPro"/>
</dbReference>
<dbReference type="SUPFAM" id="SSF53383">
    <property type="entry name" value="PLP-dependent transferases"/>
    <property type="match status" value="1"/>
</dbReference>
<sequence length="517" mass="56533">MPEPVPTGANTITRTTKFCLTRTPSGLGSGDYMALSDYNANAAGAQQAVPHESDLLHAQNSLIVSLPDEGLGFDATLEHLTTDIAPGFHGSNRCPTYYAYTTGAVTDAALFADWLVSQYDQNVSVHLPSETVATTLEAITLKLLQQLFSIDELEFTGRVFTTGATASNLIGLALGREYVIREAGRRKRVPSAVSVTKSGFLEACVKVGAPGIQIIGTVPHASMYKAASIAGIGRDSFTLLPLSDEQPWRFNVEALEAHLSRGPPAIVLVSAGDVSCGRFATNGEELVRIRALADEYGAWVHVDGAFGLQALILPEKTEYRIIAGGISGILLADSLAGDAHKMLNVPYDCGFFFTRYPDLQEAVFQNPNSPYLATQASSTPSPLNMGIENSRRFRALPVYASLLAYGRDWFSQLLERQILLARRIAEYIDRSPRYELLPDSRIEAVYIVVLFRAQSEALNARLVSEVNATNRLRLTVVEWRGRPAARMAIATWRVEIERDFETVKQILETVVYEVQAS</sequence>
<dbReference type="InterPro" id="IPR015422">
    <property type="entry name" value="PyrdxlP-dep_Trfase_small"/>
</dbReference>
<comment type="cofactor">
    <cofactor evidence="1 5 6">
        <name>pyridoxal 5'-phosphate</name>
        <dbReference type="ChEBI" id="CHEBI:597326"/>
    </cofactor>
</comment>
<dbReference type="GO" id="GO:0016831">
    <property type="term" value="F:carboxy-lyase activity"/>
    <property type="evidence" value="ECO:0007669"/>
    <property type="project" value="TreeGrafter"/>
</dbReference>
<accession>A0AAD2HGC3</accession>
<dbReference type="GO" id="GO:0030170">
    <property type="term" value="F:pyridoxal phosphate binding"/>
    <property type="evidence" value="ECO:0007669"/>
    <property type="project" value="InterPro"/>
</dbReference>
<keyword evidence="9" id="KW-1185">Reference proteome</keyword>
<dbReference type="Proteomes" id="UP001295794">
    <property type="component" value="Unassembled WGS sequence"/>
</dbReference>
<reference evidence="8" key="1">
    <citation type="submission" date="2023-11" db="EMBL/GenBank/DDBJ databases">
        <authorList>
            <person name="De Vega J J."/>
            <person name="De Vega J J."/>
        </authorList>
    </citation>
    <scope>NUCLEOTIDE SEQUENCE</scope>
</reference>
<dbReference type="PANTHER" id="PTHR11999:SF165">
    <property type="entry name" value="DECARBOXYLASE, PUTATIVE (AFU_ORTHOLOGUE AFUA_2G04980)-RELATED"/>
    <property type="match status" value="1"/>
</dbReference>
<dbReference type="PANTHER" id="PTHR11999">
    <property type="entry name" value="GROUP II PYRIDOXAL-5-PHOSPHATE DECARBOXYLASE"/>
    <property type="match status" value="1"/>
</dbReference>
<evidence type="ECO:0000313" key="7">
    <source>
        <dbReference type="EMBL" id="CAK5262179.1"/>
    </source>
</evidence>
<keyword evidence="3 5" id="KW-0663">Pyridoxal phosphate</keyword>
<dbReference type="Gene3D" id="3.40.640.10">
    <property type="entry name" value="Type I PLP-dependent aspartate aminotransferase-like (Major domain)"/>
    <property type="match status" value="1"/>
</dbReference>
<dbReference type="Gene3D" id="3.90.1150.10">
    <property type="entry name" value="Aspartate Aminotransferase, domain 1"/>
    <property type="match status" value="1"/>
</dbReference>
<dbReference type="InterPro" id="IPR015424">
    <property type="entry name" value="PyrdxlP-dep_Trfase"/>
</dbReference>
<dbReference type="InterPro" id="IPR010977">
    <property type="entry name" value="Aromatic_deC"/>
</dbReference>
<organism evidence="8 9">
    <name type="scientific">Mycena citricolor</name>
    <dbReference type="NCBI Taxonomy" id="2018698"/>
    <lineage>
        <taxon>Eukaryota</taxon>
        <taxon>Fungi</taxon>
        <taxon>Dikarya</taxon>
        <taxon>Basidiomycota</taxon>
        <taxon>Agaricomycotina</taxon>
        <taxon>Agaricomycetes</taxon>
        <taxon>Agaricomycetidae</taxon>
        <taxon>Agaricales</taxon>
        <taxon>Marasmiineae</taxon>
        <taxon>Mycenaceae</taxon>
        <taxon>Mycena</taxon>
    </lineage>
</organism>
<protein>
    <recommendedName>
        <fullName evidence="10">Pyridoxal-dependent decarboxylase</fullName>
    </recommendedName>
</protein>
<evidence type="ECO:0000256" key="3">
    <source>
        <dbReference type="ARBA" id="ARBA00022898"/>
    </source>
</evidence>
<name>A0AAD2HGC3_9AGAR</name>
<feature type="modified residue" description="N6-(pyridoxal phosphate)lysine" evidence="5">
    <location>
        <position position="341"/>
    </location>
</feature>
<evidence type="ECO:0000256" key="4">
    <source>
        <dbReference type="ARBA" id="ARBA00023239"/>
    </source>
</evidence>
<dbReference type="InterPro" id="IPR015421">
    <property type="entry name" value="PyrdxlP-dep_Trfase_major"/>
</dbReference>
<dbReference type="EMBL" id="CAVNYO010000401">
    <property type="protein sequence ID" value="CAK5274265.1"/>
    <property type="molecule type" value="Genomic_DNA"/>
</dbReference>
<evidence type="ECO:0000256" key="5">
    <source>
        <dbReference type="PIRSR" id="PIRSR602129-50"/>
    </source>
</evidence>
<evidence type="ECO:0008006" key="10">
    <source>
        <dbReference type="Google" id="ProtNLM"/>
    </source>
</evidence>